<dbReference type="OrthoDB" id="18453at2759"/>
<dbReference type="SUPFAM" id="SSF55961">
    <property type="entry name" value="Bet v1-like"/>
    <property type="match status" value="1"/>
</dbReference>
<dbReference type="GO" id="GO:0008526">
    <property type="term" value="F:phosphatidylinositol transfer activity"/>
    <property type="evidence" value="ECO:0007669"/>
    <property type="project" value="TreeGrafter"/>
</dbReference>
<dbReference type="STRING" id="361077.A0A151ZFA2"/>
<protein>
    <submittedName>
        <fullName evidence="5">Phosphatidylinositol transfer protein 2</fullName>
    </submittedName>
</protein>
<dbReference type="InterPro" id="IPR055261">
    <property type="entry name" value="PI_transfer_N"/>
</dbReference>
<dbReference type="FunCoup" id="A0A151ZFA2">
    <property type="interactions" value="179"/>
</dbReference>
<dbReference type="AlphaFoldDB" id="A0A151ZFA2"/>
<dbReference type="GO" id="GO:0008525">
    <property type="term" value="F:phosphatidylcholine transporter activity"/>
    <property type="evidence" value="ECO:0007669"/>
    <property type="project" value="TreeGrafter"/>
</dbReference>
<feature type="coiled-coil region" evidence="2">
    <location>
        <begin position="236"/>
        <end position="263"/>
    </location>
</feature>
<dbReference type="InterPro" id="IPR001666">
    <property type="entry name" value="PI_transfer"/>
</dbReference>
<dbReference type="GO" id="GO:0035091">
    <property type="term" value="F:phosphatidylinositol binding"/>
    <property type="evidence" value="ECO:0007669"/>
    <property type="project" value="TreeGrafter"/>
</dbReference>
<dbReference type="Gene3D" id="3.30.530.20">
    <property type="match status" value="1"/>
</dbReference>
<keyword evidence="1" id="KW-0446">Lipid-binding</keyword>
<comment type="caution">
    <text evidence="5">The sequence shown here is derived from an EMBL/GenBank/DDBJ whole genome shotgun (WGS) entry which is preliminary data.</text>
</comment>
<gene>
    <name evidence="5" type="ORF">DLAC_06646</name>
</gene>
<dbReference type="PANTHER" id="PTHR10658">
    <property type="entry name" value="PHOSPHATIDYLINOSITOL TRANSFER PROTEIN"/>
    <property type="match status" value="1"/>
</dbReference>
<dbReference type="PANTHER" id="PTHR10658:SF81">
    <property type="entry name" value="PROTEIN RETINAL DEGENERATION B"/>
    <property type="match status" value="1"/>
</dbReference>
<keyword evidence="6" id="KW-1185">Reference proteome</keyword>
<dbReference type="OMA" id="VENRPCE"/>
<dbReference type="Proteomes" id="UP000076078">
    <property type="component" value="Unassembled WGS sequence"/>
</dbReference>
<feature type="domain" description="Phosphatidylinositol transfer protein N-terminal" evidence="4">
    <location>
        <begin position="1"/>
        <end position="247"/>
    </location>
</feature>
<dbReference type="EMBL" id="LODT01000029">
    <property type="protein sequence ID" value="KYQ92651.1"/>
    <property type="molecule type" value="Genomic_DNA"/>
</dbReference>
<evidence type="ECO:0000259" key="4">
    <source>
        <dbReference type="Pfam" id="PF02121"/>
    </source>
</evidence>
<dbReference type="Pfam" id="PF02121">
    <property type="entry name" value="IP_trans"/>
    <property type="match status" value="1"/>
</dbReference>
<dbReference type="GO" id="GO:0005794">
    <property type="term" value="C:Golgi apparatus"/>
    <property type="evidence" value="ECO:0007669"/>
    <property type="project" value="UniProtKB-ARBA"/>
</dbReference>
<dbReference type="CDD" id="cd07815">
    <property type="entry name" value="SRPBCC_PITP"/>
    <property type="match status" value="1"/>
</dbReference>
<dbReference type="GO" id="GO:0071944">
    <property type="term" value="C:cell periphery"/>
    <property type="evidence" value="ECO:0007669"/>
    <property type="project" value="UniProtKB-ARBA"/>
</dbReference>
<evidence type="ECO:0000313" key="5">
    <source>
        <dbReference type="EMBL" id="KYQ92651.1"/>
    </source>
</evidence>
<evidence type="ECO:0000256" key="3">
    <source>
        <dbReference type="SAM" id="MobiDB-lite"/>
    </source>
</evidence>
<dbReference type="InterPro" id="IPR023393">
    <property type="entry name" value="START-like_dom_sf"/>
</dbReference>
<feature type="compositionally biased region" description="Basic and acidic residues" evidence="3">
    <location>
        <begin position="150"/>
        <end position="168"/>
    </location>
</feature>
<dbReference type="InParanoid" id="A0A151ZFA2"/>
<sequence length="266" mass="30781">MIIKEYRIILPLTVEEYQIAQLYMVAKKSKENTKDGEGIEILTNEPYEDAKSKGQYTHKVIYLAKDSLPRFASMILPASALQVHEKAWNAFPYCKTEYSCPFFGDKLVLSLESMHKEGKGEIENALSCDADTLKNRTVDFIDISNDPIDSKDYKESEDPSKFKSEKTGRGPLVGPNWKDTITPSMTCYKLCRVEFRYWGLQTKVENFIHKTGVRDVLLKAHKALFCWIDEWYGLTIDDIRKIEQDTKDQLKKALDEQKQQQQKSEK</sequence>
<dbReference type="PRINTS" id="PR00391">
    <property type="entry name" value="PITRANSFER"/>
</dbReference>
<dbReference type="FunFam" id="3.30.530.20:FF:000028">
    <property type="entry name" value="Phosphatidylinositol transfer protein 5"/>
    <property type="match status" value="1"/>
</dbReference>
<evidence type="ECO:0000256" key="2">
    <source>
        <dbReference type="SAM" id="Coils"/>
    </source>
</evidence>
<accession>A0A151ZFA2</accession>
<dbReference type="GO" id="GO:0031210">
    <property type="term" value="F:phosphatidylcholine binding"/>
    <property type="evidence" value="ECO:0007669"/>
    <property type="project" value="TreeGrafter"/>
</dbReference>
<reference evidence="5 6" key="1">
    <citation type="submission" date="2015-12" db="EMBL/GenBank/DDBJ databases">
        <title>Dictyostelia acquired genes for synthesis and detection of signals that induce cell-type specialization by lateral gene transfer from prokaryotes.</title>
        <authorList>
            <person name="Gloeckner G."/>
            <person name="Schaap P."/>
        </authorList>
    </citation>
    <scope>NUCLEOTIDE SEQUENCE [LARGE SCALE GENOMIC DNA]</scope>
    <source>
        <strain evidence="5 6">TK</strain>
    </source>
</reference>
<evidence type="ECO:0000313" key="6">
    <source>
        <dbReference type="Proteomes" id="UP000076078"/>
    </source>
</evidence>
<evidence type="ECO:0000256" key="1">
    <source>
        <dbReference type="ARBA" id="ARBA00023121"/>
    </source>
</evidence>
<feature type="region of interest" description="Disordered" evidence="3">
    <location>
        <begin position="150"/>
        <end position="169"/>
    </location>
</feature>
<name>A0A151ZFA2_TIELA</name>
<organism evidence="5 6">
    <name type="scientific">Tieghemostelium lacteum</name>
    <name type="common">Slime mold</name>
    <name type="synonym">Dictyostelium lacteum</name>
    <dbReference type="NCBI Taxonomy" id="361077"/>
    <lineage>
        <taxon>Eukaryota</taxon>
        <taxon>Amoebozoa</taxon>
        <taxon>Evosea</taxon>
        <taxon>Eumycetozoa</taxon>
        <taxon>Dictyostelia</taxon>
        <taxon>Dictyosteliales</taxon>
        <taxon>Raperosteliaceae</taxon>
        <taxon>Tieghemostelium</taxon>
    </lineage>
</organism>
<keyword evidence="2" id="KW-0175">Coiled coil</keyword>
<proteinExistence type="predicted"/>